<evidence type="ECO:0008006" key="5">
    <source>
        <dbReference type="Google" id="ProtNLM"/>
    </source>
</evidence>
<evidence type="ECO:0000313" key="4">
    <source>
        <dbReference type="Proteomes" id="UP001429100"/>
    </source>
</evidence>
<protein>
    <recommendedName>
        <fullName evidence="5">Microsomal signal peptidase 25 kDa subunit</fullName>
    </recommendedName>
</protein>
<reference evidence="3 4" key="3">
    <citation type="submission" date="2017-10" db="EMBL/GenBank/DDBJ databases">
        <title>Consistent, comparative and evidence-based genome annotation and re-annotation for the closely-related species, Cryptosporidium parvum, C. hominis and C. tyzzeri.</title>
        <authorList>
            <person name="Baptista R.P."/>
            <person name="Li Y."/>
            <person name="Sateriale A."/>
            <person name="Striepen B."/>
            <person name="Kissinger J.C."/>
        </authorList>
    </citation>
    <scope>NUCLEOTIDE SEQUENCE [LARGE SCALE GENOMIC DNA]</scope>
    <source>
        <strain evidence="3">30976</strain>
    </source>
</reference>
<dbReference type="Proteomes" id="UP000199752">
    <property type="component" value="Chromosome 1"/>
</dbReference>
<sequence length="215" mass="24895">MSTQALEKITNKSEKEKIKKELYDEYEIFKVSNIYNEMDLNKAISNVISSIITLSGLEEQIQIYHRKNILMLIATVFGIFGAVVFKFPKDQWFILICVVGFFLSMFGTFLIDAKSPFSGFTNSYIVPKKLQEKGGFSLKNIWNYDKDACYITPKLNRASNNIEFLLQNQDHQVSKTIYVGKLFTLDGYINTDEIFEVISKLIVELYEKSNEKKKK</sequence>
<name>A0A0S4TA05_CRYHO</name>
<gene>
    <name evidence="2" type="ORF">CHUDEA1_780</name>
    <name evidence="3" type="ORF">GY17_00001080</name>
</gene>
<proteinExistence type="predicted"/>
<reference evidence="3 4" key="1">
    <citation type="submission" date="2014-11" db="EMBL/GenBank/DDBJ databases">
        <title>Comparative genomic analysis of Cryptosporidium hominis reveals occurrence of genetic recombination in virulent subtypes.</title>
        <authorList>
            <person name="Guo Y."/>
            <person name="Tang K."/>
            <person name="Frace M."/>
            <person name="Li N."/>
            <person name="Roellig D.M."/>
            <person name="Sammons S."/>
            <person name="Knipe K."/>
            <person name="Rowe L."/>
            <person name="Feng Y."/>
            <person name="Xiao L."/>
        </authorList>
    </citation>
    <scope>NUCLEOTIDE SEQUENCE [LARGE SCALE GENOMIC DNA]</scope>
    <source>
        <strain evidence="3">30976</strain>
    </source>
</reference>
<dbReference type="AlphaFoldDB" id="A0A0S4TA05"/>
<keyword evidence="1" id="KW-1133">Transmembrane helix</keyword>
<dbReference type="EMBL" id="JTAI01000044">
    <property type="protein sequence ID" value="PPS97047.1"/>
    <property type="molecule type" value="Genomic_DNA"/>
</dbReference>
<evidence type="ECO:0000256" key="1">
    <source>
        <dbReference type="SAM" id="Phobius"/>
    </source>
</evidence>
<dbReference type="VEuPathDB" id="CryptoDB:ChTU502y2012_411g0425"/>
<keyword evidence="1" id="KW-0812">Transmembrane</keyword>
<dbReference type="EMBL" id="LN877947">
    <property type="protein sequence ID" value="CUV04020.1"/>
    <property type="molecule type" value="Genomic_DNA"/>
</dbReference>
<dbReference type="Proteomes" id="UP001429100">
    <property type="component" value="Unassembled WGS sequence"/>
</dbReference>
<reference evidence="2" key="2">
    <citation type="submission" date="2015-08" db="EMBL/GenBank/DDBJ databases">
        <authorList>
            <person name="Babu N.S."/>
            <person name="Beckwith C.J."/>
            <person name="Beseler K.G."/>
            <person name="Brison A."/>
            <person name="Carone J.V."/>
            <person name="Caskin T.P."/>
            <person name="Diamond M."/>
            <person name="Durham M.E."/>
            <person name="Foxe J.M."/>
            <person name="Go M."/>
            <person name="Henderson B.A."/>
            <person name="Jones I.B."/>
            <person name="McGettigan J.A."/>
            <person name="Micheletti S.J."/>
            <person name="Nasrallah M.E."/>
            <person name="Ortiz D."/>
            <person name="Piller C.R."/>
            <person name="Privatt S.R."/>
            <person name="Schneider S.L."/>
            <person name="Sharp S."/>
            <person name="Smith T.C."/>
            <person name="Stanton J.D."/>
            <person name="Ullery H.E."/>
            <person name="Wilson R.J."/>
            <person name="Serrano M.G."/>
            <person name="Buck G."/>
            <person name="Lee V."/>
            <person name="Wang Y."/>
            <person name="Carvalho R."/>
            <person name="Voegtly L."/>
            <person name="Shi R."/>
            <person name="Duckworth R."/>
            <person name="Johnson A."/>
            <person name="Loviza R."/>
            <person name="Walstead R."/>
            <person name="Shah Z."/>
            <person name="Kiflezghi M."/>
            <person name="Wade K."/>
            <person name="Ball S.L."/>
            <person name="Bradley K.W."/>
            <person name="Asai D.J."/>
            <person name="Bowman C.A."/>
            <person name="Russell D.A."/>
            <person name="Pope W.H."/>
            <person name="Jacobs-Sera D."/>
            <person name="Hendrix R.W."/>
            <person name="Hatfull G.F."/>
        </authorList>
    </citation>
    <scope>NUCLEOTIDE SEQUENCE [LARGE SCALE GENOMIC DNA]</scope>
</reference>
<evidence type="ECO:0000313" key="3">
    <source>
        <dbReference type="EMBL" id="PPS97047.1"/>
    </source>
</evidence>
<keyword evidence="4" id="KW-1185">Reference proteome</keyword>
<feature type="transmembrane region" description="Helical" evidence="1">
    <location>
        <begin position="93"/>
        <end position="111"/>
    </location>
</feature>
<keyword evidence="1" id="KW-0472">Membrane</keyword>
<dbReference type="VEuPathDB" id="CryptoDB:CHUDEA1_780"/>
<evidence type="ECO:0000313" key="2">
    <source>
        <dbReference type="EMBL" id="CUV04020.1"/>
    </source>
</evidence>
<dbReference type="VEuPathDB" id="CryptoDB:Chro.10097"/>
<dbReference type="OrthoDB" id="341021at2759"/>
<organism evidence="2">
    <name type="scientific">Cryptosporidium hominis</name>
    <dbReference type="NCBI Taxonomy" id="237895"/>
    <lineage>
        <taxon>Eukaryota</taxon>
        <taxon>Sar</taxon>
        <taxon>Alveolata</taxon>
        <taxon>Apicomplexa</taxon>
        <taxon>Conoidasida</taxon>
        <taxon>Coccidia</taxon>
        <taxon>Eucoccidiorida</taxon>
        <taxon>Eimeriorina</taxon>
        <taxon>Cryptosporidiidae</taxon>
        <taxon>Cryptosporidium</taxon>
    </lineage>
</organism>
<dbReference type="VEuPathDB" id="CryptoDB:GY17_00001080"/>
<feature type="transmembrane region" description="Helical" evidence="1">
    <location>
        <begin position="69"/>
        <end position="87"/>
    </location>
</feature>
<accession>A0A0S4TA05</accession>